<evidence type="ECO:0000313" key="3">
    <source>
        <dbReference type="EMBL" id="QNE74193.1"/>
    </source>
</evidence>
<dbReference type="GO" id="GO:0003677">
    <property type="term" value="F:DNA binding"/>
    <property type="evidence" value="ECO:0007669"/>
    <property type="project" value="InterPro"/>
</dbReference>
<name>A0A7G7BFS8_9ACTN</name>
<feature type="coiled-coil region" evidence="1">
    <location>
        <begin position="123"/>
        <end position="154"/>
    </location>
</feature>
<dbReference type="GO" id="GO:0006313">
    <property type="term" value="P:DNA transposition"/>
    <property type="evidence" value="ECO:0007669"/>
    <property type="project" value="InterPro"/>
</dbReference>
<evidence type="ECO:0000313" key="4">
    <source>
        <dbReference type="Proteomes" id="UP000515307"/>
    </source>
</evidence>
<organism evidence="3 4">
    <name type="scientific">Streptomyces finlayi</name>
    <dbReference type="NCBI Taxonomy" id="67296"/>
    <lineage>
        <taxon>Bacteria</taxon>
        <taxon>Bacillati</taxon>
        <taxon>Actinomycetota</taxon>
        <taxon>Actinomycetes</taxon>
        <taxon>Kitasatosporales</taxon>
        <taxon>Streptomycetaceae</taxon>
        <taxon>Streptomyces</taxon>
    </lineage>
</organism>
<dbReference type="GO" id="GO:0004803">
    <property type="term" value="F:transposase activity"/>
    <property type="evidence" value="ECO:0007669"/>
    <property type="project" value="InterPro"/>
</dbReference>
<evidence type="ECO:0000256" key="1">
    <source>
        <dbReference type="SAM" id="Coils"/>
    </source>
</evidence>
<feature type="coiled-coil region" evidence="1">
    <location>
        <begin position="35"/>
        <end position="62"/>
    </location>
</feature>
<evidence type="ECO:0000259" key="2">
    <source>
        <dbReference type="Pfam" id="PF01609"/>
    </source>
</evidence>
<reference evidence="4" key="1">
    <citation type="submission" date="2019-10" db="EMBL/GenBank/DDBJ databases">
        <title>Antimicrobial potential of Antarctic Bacteria.</title>
        <authorList>
            <person name="Benaud N."/>
            <person name="Edwards R.J."/>
            <person name="Ferrari B.C."/>
        </authorList>
    </citation>
    <scope>NUCLEOTIDE SEQUENCE [LARGE SCALE GENOMIC DNA]</scope>
    <source>
        <strain evidence="4">NBSH44</strain>
    </source>
</reference>
<dbReference type="RefSeq" id="WP_185297755.1">
    <property type="nucleotide sequence ID" value="NZ_CP045702.1"/>
</dbReference>
<protein>
    <submittedName>
        <fullName evidence="3">Transposase</fullName>
    </submittedName>
</protein>
<dbReference type="Proteomes" id="UP000515307">
    <property type="component" value="Chromosome"/>
</dbReference>
<proteinExistence type="predicted"/>
<dbReference type="PANTHER" id="PTHR33408">
    <property type="entry name" value="TRANSPOSASE"/>
    <property type="match status" value="1"/>
</dbReference>
<dbReference type="Pfam" id="PF01609">
    <property type="entry name" value="DDE_Tnp_1"/>
    <property type="match status" value="1"/>
</dbReference>
<dbReference type="EMBL" id="CP045702">
    <property type="protein sequence ID" value="QNE74193.1"/>
    <property type="molecule type" value="Genomic_DNA"/>
</dbReference>
<accession>A0A7G7BFS8</accession>
<dbReference type="InterPro" id="IPR002559">
    <property type="entry name" value="Transposase_11"/>
</dbReference>
<feature type="domain" description="Transposase IS4-like" evidence="2">
    <location>
        <begin position="223"/>
        <end position="384"/>
    </location>
</feature>
<gene>
    <name evidence="3" type="ORF">F0344_05865</name>
</gene>
<keyword evidence="4" id="KW-1185">Reference proteome</keyword>
<keyword evidence="1" id="KW-0175">Coiled coil</keyword>
<dbReference type="KEGG" id="sfiy:F0344_05865"/>
<dbReference type="AlphaFoldDB" id="A0A7G7BFS8"/>
<sequence>MNSLFVQVLSLCGRRGLVDLSAVAVDGSPMEANASRAANQRLQRLEETISQCEKKMHTLMEDAADHALSVEADGSAAQGDGEDPRDNWPRLSRLCDRLTRAHMARDRLHERAMPSPTEIRIKVEAAERMVARAEKRLAAETEAHQEKLRQYELRVQEDRAAGRRGANGRPPVPMEHKTVLVRQRTRLVKMRAWLERARTPRPAPSPDARACLSDPDSRLIPGKRGGYLQGYNIQIVCARRQFLLAIEAHDNPSDRTALVPMVKKTQHNHQAARLPGDIQLWLADSGYASAASFEALADLPLLVSVTSDADQAGFPAKRQQAPAGQQDMAARLATPTGRAQYRQRSVLVEPGFAQLFQRFGRHLNYCGRTAVDAEIKLLGTVHNINKLIKHTPKKRP</sequence>